<feature type="transmembrane region" description="Helical" evidence="1">
    <location>
        <begin position="7"/>
        <end position="26"/>
    </location>
</feature>
<protein>
    <submittedName>
        <fullName evidence="3">VanZ family protein</fullName>
    </submittedName>
</protein>
<name>A0A561DCR1_9BACI</name>
<feature type="transmembrane region" description="Helical" evidence="1">
    <location>
        <begin position="81"/>
        <end position="98"/>
    </location>
</feature>
<dbReference type="RefSeq" id="WP_144565859.1">
    <property type="nucleotide sequence ID" value="NZ_VIVN01000006.1"/>
</dbReference>
<dbReference type="InterPro" id="IPR006976">
    <property type="entry name" value="VanZ-like"/>
</dbReference>
<feature type="transmembrane region" description="Helical" evidence="1">
    <location>
        <begin position="118"/>
        <end position="136"/>
    </location>
</feature>
<feature type="domain" description="VanZ-like" evidence="2">
    <location>
        <begin position="7"/>
        <end position="134"/>
    </location>
</feature>
<dbReference type="AlphaFoldDB" id="A0A561DCR1"/>
<evidence type="ECO:0000313" key="4">
    <source>
        <dbReference type="Proteomes" id="UP000319671"/>
    </source>
</evidence>
<proteinExistence type="predicted"/>
<dbReference type="EMBL" id="VIVN01000006">
    <property type="protein sequence ID" value="TWE01190.1"/>
    <property type="molecule type" value="Genomic_DNA"/>
</dbReference>
<keyword evidence="4" id="KW-1185">Reference proteome</keyword>
<dbReference type="Proteomes" id="UP000319671">
    <property type="component" value="Unassembled WGS sequence"/>
</dbReference>
<evidence type="ECO:0000256" key="1">
    <source>
        <dbReference type="SAM" id="Phobius"/>
    </source>
</evidence>
<keyword evidence="1" id="KW-1133">Transmembrane helix</keyword>
<keyword evidence="1" id="KW-0472">Membrane</keyword>
<dbReference type="PANTHER" id="PTHR28008">
    <property type="entry name" value="DOMAIN PROTEIN, PUTATIVE (AFU_ORTHOLOGUE AFUA_3G10980)-RELATED"/>
    <property type="match status" value="1"/>
</dbReference>
<dbReference type="NCBIfam" id="NF037970">
    <property type="entry name" value="vanZ_1"/>
    <property type="match status" value="1"/>
</dbReference>
<reference evidence="3 4" key="1">
    <citation type="submission" date="2019-06" db="EMBL/GenBank/DDBJ databases">
        <title>Sorghum-associated microbial communities from plants grown in Nebraska, USA.</title>
        <authorList>
            <person name="Schachtman D."/>
        </authorList>
    </citation>
    <scope>NUCLEOTIDE SEQUENCE [LARGE SCALE GENOMIC DNA]</scope>
    <source>
        <strain evidence="3 4">2482</strain>
    </source>
</reference>
<evidence type="ECO:0000259" key="2">
    <source>
        <dbReference type="Pfam" id="PF04892"/>
    </source>
</evidence>
<dbReference type="PANTHER" id="PTHR28008:SF1">
    <property type="entry name" value="DOMAIN PROTEIN, PUTATIVE (AFU_ORTHOLOGUE AFUA_3G10980)-RELATED"/>
    <property type="match status" value="1"/>
</dbReference>
<feature type="transmembrane region" description="Helical" evidence="1">
    <location>
        <begin position="57"/>
        <end position="76"/>
    </location>
</feature>
<evidence type="ECO:0000313" key="3">
    <source>
        <dbReference type="EMBL" id="TWE01190.1"/>
    </source>
</evidence>
<dbReference type="Pfam" id="PF04892">
    <property type="entry name" value="VanZ"/>
    <property type="match status" value="1"/>
</dbReference>
<sequence length="147" mass="16881">MSKRKWWILAAILWMAVIFTFTQVPYSTGSSTSSALEKLFVALHIDLNQSAIDFLNFIARKATHITVFGILAFLFFKSLEIYRYSYVLSWILTVIYAMSDEYHQSFMPGRTASIKDVFLFDSVGAFLVLLLTFLIVRNSRQKNTKVG</sequence>
<keyword evidence="1" id="KW-0812">Transmembrane</keyword>
<organism evidence="3 4">
    <name type="scientific">Neobacillus bataviensis</name>
    <dbReference type="NCBI Taxonomy" id="220685"/>
    <lineage>
        <taxon>Bacteria</taxon>
        <taxon>Bacillati</taxon>
        <taxon>Bacillota</taxon>
        <taxon>Bacilli</taxon>
        <taxon>Bacillales</taxon>
        <taxon>Bacillaceae</taxon>
        <taxon>Neobacillus</taxon>
    </lineage>
</organism>
<accession>A0A561DCR1</accession>
<gene>
    <name evidence="3" type="ORF">FB550_106247</name>
</gene>
<comment type="caution">
    <text evidence="3">The sequence shown here is derived from an EMBL/GenBank/DDBJ whole genome shotgun (WGS) entry which is preliminary data.</text>
</comment>